<name>A0A6H1TYD9_9CYAN</name>
<dbReference type="GO" id="GO:0006508">
    <property type="term" value="P:proteolysis"/>
    <property type="evidence" value="ECO:0007669"/>
    <property type="project" value="UniProtKB-KW"/>
</dbReference>
<sequence>MSVKSSQPLPAIGWREWVALPELGITQVKAKIDTGARSSAIHAFDIETFQDRDRHMVRFKIHPLQRDTHQTVSAEAQLLDRRHVRNSGGHSELRLAILTAVEIQQQRWAIELTLTNRDVMGFRMLLGRQALRGRFLVDPGRSFLLSSRPARKKRTSKEIIDP</sequence>
<dbReference type="EMBL" id="CP051167">
    <property type="protein sequence ID" value="QIZ70379.1"/>
    <property type="molecule type" value="Genomic_DNA"/>
</dbReference>
<accession>A0A6H1TYD9</accession>
<keyword evidence="3" id="KW-1185">Reference proteome</keyword>
<dbReference type="InterPro" id="IPR008503">
    <property type="entry name" value="Asp_endopeptidase"/>
</dbReference>
<dbReference type="Pfam" id="PF05618">
    <property type="entry name" value="Zn_protease"/>
    <property type="match status" value="1"/>
</dbReference>
<reference evidence="2 3" key="1">
    <citation type="submission" date="2020-04" db="EMBL/GenBank/DDBJ databases">
        <authorList>
            <person name="Basu S."/>
            <person name="Maruthanayagam V."/>
            <person name="Chakraborty S."/>
            <person name="Pramanik A."/>
            <person name="Mukherjee J."/>
            <person name="Brink B."/>
        </authorList>
    </citation>
    <scope>NUCLEOTIDE SEQUENCE [LARGE SCALE GENOMIC DNA]</scope>
    <source>
        <strain evidence="2 3">AP17</strain>
    </source>
</reference>
<keyword evidence="2" id="KW-0378">Hydrolase</keyword>
<protein>
    <submittedName>
        <fullName evidence="2">ATP-dependent zinc protease</fullName>
    </submittedName>
</protein>
<gene>
    <name evidence="2" type="ORF">HCG48_07145</name>
</gene>
<dbReference type="AlphaFoldDB" id="A0A6H1TYD9"/>
<dbReference type="SUPFAM" id="SSF50630">
    <property type="entry name" value="Acid proteases"/>
    <property type="match status" value="1"/>
</dbReference>
<dbReference type="KEGG" id="oxy:HCG48_07145"/>
<proteinExistence type="predicted"/>
<dbReference type="Gene3D" id="2.40.70.10">
    <property type="entry name" value="Acid Proteases"/>
    <property type="match status" value="1"/>
</dbReference>
<evidence type="ECO:0000259" key="1">
    <source>
        <dbReference type="Pfam" id="PF05618"/>
    </source>
</evidence>
<dbReference type="PANTHER" id="PTHR38037:SF1">
    <property type="entry name" value="ATP-DEPENDENT ZINC PROTEASE DOMAIN-CONTAINING PROTEIN-RELATED"/>
    <property type="match status" value="1"/>
</dbReference>
<feature type="domain" description="Retropepsin-like aspartic endopeptidase" evidence="1">
    <location>
        <begin position="12"/>
        <end position="144"/>
    </location>
</feature>
<dbReference type="RefSeq" id="WP_168568534.1">
    <property type="nucleotide sequence ID" value="NZ_CP051167.1"/>
</dbReference>
<dbReference type="PANTHER" id="PTHR38037">
    <property type="entry name" value="ZN_PROTEASE DOMAIN-CONTAINING PROTEIN"/>
    <property type="match status" value="1"/>
</dbReference>
<organism evidence="2 3">
    <name type="scientific">Oxynema aestuarii AP17</name>
    <dbReference type="NCBI Taxonomy" id="2064643"/>
    <lineage>
        <taxon>Bacteria</taxon>
        <taxon>Bacillati</taxon>
        <taxon>Cyanobacteriota</taxon>
        <taxon>Cyanophyceae</taxon>
        <taxon>Oscillatoriophycideae</taxon>
        <taxon>Oscillatoriales</taxon>
        <taxon>Oscillatoriaceae</taxon>
        <taxon>Oxynema</taxon>
        <taxon>Oxynema aestuarii</taxon>
    </lineage>
</organism>
<keyword evidence="2" id="KW-0645">Protease</keyword>
<evidence type="ECO:0000313" key="2">
    <source>
        <dbReference type="EMBL" id="QIZ70379.1"/>
    </source>
</evidence>
<dbReference type="GO" id="GO:0008233">
    <property type="term" value="F:peptidase activity"/>
    <property type="evidence" value="ECO:0007669"/>
    <property type="project" value="UniProtKB-KW"/>
</dbReference>
<evidence type="ECO:0000313" key="3">
    <source>
        <dbReference type="Proteomes" id="UP000500857"/>
    </source>
</evidence>
<dbReference type="Proteomes" id="UP000500857">
    <property type="component" value="Chromosome"/>
</dbReference>
<dbReference type="InterPro" id="IPR021109">
    <property type="entry name" value="Peptidase_aspartic_dom_sf"/>
</dbReference>